<name>A0A4R4DAD2_9ENTR</name>
<dbReference type="Proteomes" id="UP000557483">
    <property type="component" value="Unassembled WGS sequence"/>
</dbReference>
<evidence type="ECO:0000313" key="1">
    <source>
        <dbReference type="EMBL" id="MBA8123321.1"/>
    </source>
</evidence>
<accession>A0A4R4DAD2</accession>
<protein>
    <submittedName>
        <fullName evidence="1">Uncharacterized protein</fullName>
    </submittedName>
</protein>
<gene>
    <name evidence="1" type="ORF">HV064_05200</name>
    <name evidence="2" type="ORF">HV234_24010</name>
</gene>
<evidence type="ECO:0000313" key="3">
    <source>
        <dbReference type="Proteomes" id="UP000510937"/>
    </source>
</evidence>
<reference evidence="3 4" key="1">
    <citation type="submission" date="2020-06" db="EMBL/GenBank/DDBJ databases">
        <title>REHAB project genomes.</title>
        <authorList>
            <person name="Shaw L.P."/>
        </authorList>
    </citation>
    <scope>NUCLEOTIDE SEQUENCE [LARGE SCALE GENOMIC DNA]</scope>
    <source>
        <strain evidence="1 4">RHBSTW-00092</strain>
        <strain evidence="3">RHBSTW-00555</strain>
    </source>
</reference>
<reference evidence="2" key="2">
    <citation type="journal article" date="2021" name="Microb. Genom.">
        <title>A genomic epidemiological study shows that prevalence of antimicrobial resistance in Enterobacterales is associated with the livestock host, as well as antimicrobial usage.</title>
        <authorList>
            <person name="AbuOun M."/>
            <person name="Jones H."/>
            <person name="Stubberfield E."/>
            <person name="Gilson D."/>
            <person name="Shaw L.P."/>
            <person name="Hubbard A.T.M."/>
            <person name="Chau K.K."/>
            <person name="Sebra R."/>
            <person name="Peto T.E.A."/>
            <person name="Crook D.W."/>
            <person name="Read D.S."/>
            <person name="Gweon H.S."/>
            <person name="Walker A.S."/>
            <person name="Stoesser N."/>
            <person name="Smith R.P."/>
            <person name="Anjum M.F."/>
            <person name="On Behalf Of The Rehab Consortium."/>
        </authorList>
    </citation>
    <scope>NUCLEOTIDE SEQUENCE</scope>
    <source>
        <strain evidence="2">RHBSTW-00555</strain>
    </source>
</reference>
<dbReference type="AlphaFoldDB" id="A0A4R4DAD2"/>
<dbReference type="Proteomes" id="UP000510937">
    <property type="component" value="Chromosome"/>
</dbReference>
<evidence type="ECO:0000313" key="2">
    <source>
        <dbReference type="EMBL" id="QLO54388.1"/>
    </source>
</evidence>
<sequence>MELANDSSGIVELMVLDNGNFRSRDDNKILLPADNDSWIVHLIVNLHI</sequence>
<dbReference type="EMBL" id="JABXRN010000001">
    <property type="protein sequence ID" value="MBA8123321.1"/>
    <property type="molecule type" value="Genomic_DNA"/>
</dbReference>
<proteinExistence type="predicted"/>
<organism evidence="1 4">
    <name type="scientific">Klebsiella grimontii</name>
    <dbReference type="NCBI Taxonomy" id="2058152"/>
    <lineage>
        <taxon>Bacteria</taxon>
        <taxon>Pseudomonadati</taxon>
        <taxon>Pseudomonadota</taxon>
        <taxon>Gammaproteobacteria</taxon>
        <taxon>Enterobacterales</taxon>
        <taxon>Enterobacteriaceae</taxon>
        <taxon>Klebsiella/Raoultella group</taxon>
        <taxon>Klebsiella</taxon>
    </lineage>
</organism>
<dbReference type="EMBL" id="CP055315">
    <property type="protein sequence ID" value="QLO54388.1"/>
    <property type="molecule type" value="Genomic_DNA"/>
</dbReference>
<evidence type="ECO:0000313" key="4">
    <source>
        <dbReference type="Proteomes" id="UP000557483"/>
    </source>
</evidence>